<keyword evidence="2" id="KW-1185">Reference proteome</keyword>
<dbReference type="EMBL" id="BJLH01000018">
    <property type="protein sequence ID" value="GEA62276.1"/>
    <property type="molecule type" value="Genomic_DNA"/>
</dbReference>
<dbReference type="Proteomes" id="UP000318242">
    <property type="component" value="Unassembled WGS sequence"/>
</dbReference>
<name>A0A4Y3ISI2_9VIBR</name>
<sequence>MTTGNKVVPSTNLQDLSEKKIDKDLISPLDESSEDKIFALVEGACSLVPMGSVVLNRLTENPVEKRRNEWRAQVTTAINELIESNSLSLSAFLDSEENFSLLIQACQFAIKTHQEVKLQALKHCLLNGLIKNDSYDKTHHFMSLVDEFGLIHIEILSLVNNPIAWIEKHGNIPLDAHNCSPAAVVPRAYSKYCDEYDWCRSAWLKLEQNQLVYGKYGSPVSDEQYYVQPKSNTKQQQRGLKSSTSLLGREFISYISRVDTSSFAYKSDLKS</sequence>
<reference evidence="1 2" key="1">
    <citation type="submission" date="2019-06" db="EMBL/GenBank/DDBJ databases">
        <title>Whole genome shotgun sequence of Vibrio comitans NBRC 102076.</title>
        <authorList>
            <person name="Hosoyama A."/>
            <person name="Uohara A."/>
            <person name="Ohji S."/>
            <person name="Ichikawa N."/>
        </authorList>
    </citation>
    <scope>NUCLEOTIDE SEQUENCE [LARGE SCALE GENOMIC DNA]</scope>
    <source>
        <strain evidence="1 2">NBRC 102076</strain>
    </source>
</reference>
<protein>
    <submittedName>
        <fullName evidence="1">Uncharacterized protein</fullName>
    </submittedName>
</protein>
<evidence type="ECO:0000313" key="2">
    <source>
        <dbReference type="Proteomes" id="UP000318242"/>
    </source>
</evidence>
<dbReference type="OrthoDB" id="6902230at2"/>
<accession>A0A4Y3ISI2</accession>
<dbReference type="RefSeq" id="WP_141272911.1">
    <property type="nucleotide sequence ID" value="NZ_BJLH01000018.1"/>
</dbReference>
<comment type="caution">
    <text evidence="1">The sequence shown here is derived from an EMBL/GenBank/DDBJ whole genome shotgun (WGS) entry which is preliminary data.</text>
</comment>
<gene>
    <name evidence="1" type="ORF">VCO01S_34690</name>
</gene>
<dbReference type="AlphaFoldDB" id="A0A4Y3ISI2"/>
<evidence type="ECO:0000313" key="1">
    <source>
        <dbReference type="EMBL" id="GEA62276.1"/>
    </source>
</evidence>
<organism evidence="1 2">
    <name type="scientific">Vibrio comitans NBRC 102076</name>
    <dbReference type="NCBI Taxonomy" id="1219078"/>
    <lineage>
        <taxon>Bacteria</taxon>
        <taxon>Pseudomonadati</taxon>
        <taxon>Pseudomonadota</taxon>
        <taxon>Gammaproteobacteria</taxon>
        <taxon>Vibrionales</taxon>
        <taxon>Vibrionaceae</taxon>
        <taxon>Vibrio</taxon>
    </lineage>
</organism>
<proteinExistence type="predicted"/>